<dbReference type="InterPro" id="IPR013783">
    <property type="entry name" value="Ig-like_fold"/>
</dbReference>
<dbReference type="OrthoDB" id="10061535at2759"/>
<dbReference type="Gene3D" id="3.80.10.10">
    <property type="entry name" value="Ribonuclease Inhibitor"/>
    <property type="match status" value="1"/>
</dbReference>
<proteinExistence type="predicted"/>
<dbReference type="InterPro" id="IPR007110">
    <property type="entry name" value="Ig-like_dom"/>
</dbReference>
<organism evidence="3 4">
    <name type="scientific">Cylicostephanus goldi</name>
    <name type="common">Nematode worm</name>
    <dbReference type="NCBI Taxonomy" id="71465"/>
    <lineage>
        <taxon>Eukaryota</taxon>
        <taxon>Metazoa</taxon>
        <taxon>Ecdysozoa</taxon>
        <taxon>Nematoda</taxon>
        <taxon>Chromadorea</taxon>
        <taxon>Rhabditida</taxon>
        <taxon>Rhabditina</taxon>
        <taxon>Rhabditomorpha</taxon>
        <taxon>Strongyloidea</taxon>
        <taxon>Strongylidae</taxon>
        <taxon>Cylicostephanus</taxon>
    </lineage>
</organism>
<dbReference type="SUPFAM" id="SSF48726">
    <property type="entry name" value="Immunoglobulin"/>
    <property type="match status" value="1"/>
</dbReference>
<gene>
    <name evidence="3" type="ORF">CGOC_LOCUS3327</name>
</gene>
<dbReference type="InterPro" id="IPR032675">
    <property type="entry name" value="LRR_dom_sf"/>
</dbReference>
<dbReference type="Proteomes" id="UP000271889">
    <property type="component" value="Unassembled WGS sequence"/>
</dbReference>
<dbReference type="Gene3D" id="2.60.40.10">
    <property type="entry name" value="Immunoglobulins"/>
    <property type="match status" value="1"/>
</dbReference>
<evidence type="ECO:0000256" key="1">
    <source>
        <dbReference type="SAM" id="Phobius"/>
    </source>
</evidence>
<keyword evidence="1" id="KW-0812">Transmembrane</keyword>
<dbReference type="PROSITE" id="PS50835">
    <property type="entry name" value="IG_LIKE"/>
    <property type="match status" value="1"/>
</dbReference>
<dbReference type="SUPFAM" id="SSF52058">
    <property type="entry name" value="L domain-like"/>
    <property type="match status" value="1"/>
</dbReference>
<feature type="transmembrane region" description="Helical" evidence="1">
    <location>
        <begin position="256"/>
        <end position="278"/>
    </location>
</feature>
<evidence type="ECO:0000313" key="4">
    <source>
        <dbReference type="Proteomes" id="UP000271889"/>
    </source>
</evidence>
<dbReference type="AlphaFoldDB" id="A0A3P6SK90"/>
<name>A0A3P6SK90_CYLGO</name>
<feature type="domain" description="Ig-like" evidence="2">
    <location>
        <begin position="149"/>
        <end position="235"/>
    </location>
</feature>
<evidence type="ECO:0000259" key="2">
    <source>
        <dbReference type="PROSITE" id="PS50835"/>
    </source>
</evidence>
<keyword evidence="1" id="KW-0472">Membrane</keyword>
<sequence>MEAVFPRFKALQRLDLSGVKLQVSPDLNAPKLVDLFLDQTLMEVVDFSRWNVPSLQRLSIDDSIPLKFVTGRLPASTKELSITNTLLTAFPQSFFEKSSLRVLILTGSNFDCDPCVFQWSLPVARLIGNQTLCAPVQENCTLGISKHNPDIIRTEFSESPVIPCIAYGSPQPAVEWWLYRPATYLGKFDPAADRPLSTNSCCTVLSGGALMLHNVNRSFIERYVCVARQDSESVSRIFHFRLDYSSWYSLDLFNSVFWGGIATAVLVCSFSFLLNITWILTRKSILWWIQRFLTLLLLTHGNIP</sequence>
<keyword evidence="1" id="KW-1133">Transmembrane helix</keyword>
<dbReference type="EMBL" id="UYRV01008334">
    <property type="protein sequence ID" value="VDK55464.1"/>
    <property type="molecule type" value="Genomic_DNA"/>
</dbReference>
<keyword evidence="4" id="KW-1185">Reference proteome</keyword>
<protein>
    <recommendedName>
        <fullName evidence="2">Ig-like domain-containing protein</fullName>
    </recommendedName>
</protein>
<reference evidence="3 4" key="1">
    <citation type="submission" date="2018-11" db="EMBL/GenBank/DDBJ databases">
        <authorList>
            <consortium name="Pathogen Informatics"/>
        </authorList>
    </citation>
    <scope>NUCLEOTIDE SEQUENCE [LARGE SCALE GENOMIC DNA]</scope>
</reference>
<dbReference type="InterPro" id="IPR036179">
    <property type="entry name" value="Ig-like_dom_sf"/>
</dbReference>
<accession>A0A3P6SK90</accession>
<evidence type="ECO:0000313" key="3">
    <source>
        <dbReference type="EMBL" id="VDK55464.1"/>
    </source>
</evidence>